<dbReference type="EMBL" id="PVWG01000006">
    <property type="protein sequence ID" value="PSB20300.1"/>
    <property type="molecule type" value="Genomic_DNA"/>
</dbReference>
<dbReference type="STRING" id="1920490.GCA_001895925_04092"/>
<comment type="caution">
    <text evidence="1">The sequence shown here is derived from an EMBL/GenBank/DDBJ whole genome shotgun (WGS) entry which is preliminary data.</text>
</comment>
<dbReference type="OrthoDB" id="465329at2"/>
<sequence length="123" mass="14007">MQQENKYPELENDLSRLTSAFATRSTTIGKEVIASLRCRMTLRDVAGMVLVSLERLVWQDQLAFCWAVENTVPGYVMREIRRITSITVYKRLIDRGLDPGQDFSVDAKGNILFTDRAKTTAFS</sequence>
<evidence type="ECO:0000313" key="2">
    <source>
        <dbReference type="Proteomes" id="UP000238634"/>
    </source>
</evidence>
<name>A0A2T1DIG6_9CYAN</name>
<keyword evidence="2" id="KW-1185">Reference proteome</keyword>
<dbReference type="AlphaFoldDB" id="A0A2T1DIG6"/>
<dbReference type="Proteomes" id="UP000238634">
    <property type="component" value="Unassembled WGS sequence"/>
</dbReference>
<dbReference type="RefSeq" id="WP_073070219.1">
    <property type="nucleotide sequence ID" value="NZ_MPPI01000006.1"/>
</dbReference>
<protein>
    <submittedName>
        <fullName evidence="1">Uncharacterized protein</fullName>
    </submittedName>
</protein>
<evidence type="ECO:0000313" key="1">
    <source>
        <dbReference type="EMBL" id="PSB20300.1"/>
    </source>
</evidence>
<reference evidence="1 2" key="1">
    <citation type="submission" date="2018-02" db="EMBL/GenBank/DDBJ databases">
        <authorList>
            <person name="Cohen D.B."/>
            <person name="Kent A.D."/>
        </authorList>
    </citation>
    <scope>NUCLEOTIDE SEQUENCE [LARGE SCALE GENOMIC DNA]</scope>
    <source>
        <strain evidence="1 2">ULC007</strain>
    </source>
</reference>
<proteinExistence type="predicted"/>
<organism evidence="1 2">
    <name type="scientific">Phormidesmis priestleyi ULC007</name>
    <dbReference type="NCBI Taxonomy" id="1920490"/>
    <lineage>
        <taxon>Bacteria</taxon>
        <taxon>Bacillati</taxon>
        <taxon>Cyanobacteriota</taxon>
        <taxon>Cyanophyceae</taxon>
        <taxon>Leptolyngbyales</taxon>
        <taxon>Leptolyngbyaceae</taxon>
        <taxon>Phormidesmis</taxon>
    </lineage>
</organism>
<reference evidence="1 2" key="2">
    <citation type="submission" date="2018-03" db="EMBL/GenBank/DDBJ databases">
        <title>The ancient ancestry and fast evolution of plastids.</title>
        <authorList>
            <person name="Moore K.R."/>
            <person name="Magnabosco C."/>
            <person name="Momper L."/>
            <person name="Gold D.A."/>
            <person name="Bosak T."/>
            <person name="Fournier G.P."/>
        </authorList>
    </citation>
    <scope>NUCLEOTIDE SEQUENCE [LARGE SCALE GENOMIC DNA]</scope>
    <source>
        <strain evidence="1 2">ULC007</strain>
    </source>
</reference>
<gene>
    <name evidence="1" type="ORF">C7B65_07590</name>
</gene>
<accession>A0A2T1DIG6</accession>